<dbReference type="EMBL" id="BNCO01000039">
    <property type="protein sequence ID" value="GIL60375.1"/>
    <property type="molecule type" value="Genomic_DNA"/>
</dbReference>
<comment type="caution">
    <text evidence="1">The sequence shown here is derived from an EMBL/GenBank/DDBJ whole genome shotgun (WGS) entry which is preliminary data.</text>
</comment>
<organism evidence="1 2">
    <name type="scientific">Volvox africanus</name>
    <dbReference type="NCBI Taxonomy" id="51714"/>
    <lineage>
        <taxon>Eukaryota</taxon>
        <taxon>Viridiplantae</taxon>
        <taxon>Chlorophyta</taxon>
        <taxon>core chlorophytes</taxon>
        <taxon>Chlorophyceae</taxon>
        <taxon>CS clade</taxon>
        <taxon>Chlamydomonadales</taxon>
        <taxon>Volvocaceae</taxon>
        <taxon>Volvox</taxon>
    </lineage>
</organism>
<evidence type="ECO:0000313" key="1">
    <source>
        <dbReference type="EMBL" id="GIL60375.1"/>
    </source>
</evidence>
<evidence type="ECO:0000313" key="2">
    <source>
        <dbReference type="Proteomes" id="UP000747399"/>
    </source>
</evidence>
<proteinExistence type="predicted"/>
<name>A0A8J4F7C1_9CHLO</name>
<dbReference type="Proteomes" id="UP000747399">
    <property type="component" value="Unassembled WGS sequence"/>
</dbReference>
<gene>
    <name evidence="1" type="ORF">Vafri_14987</name>
</gene>
<accession>A0A8J4F7C1</accession>
<dbReference type="AlphaFoldDB" id="A0A8J4F7C1"/>
<keyword evidence="2" id="KW-1185">Reference proteome</keyword>
<sequence length="140" mass="15298">MHVRKRAYGSQRQRATLSHLAFCPRLGVQPPHDRHYNACSKVHASRADAHQPTGTQIGQAVCRLRDERLQLRPCLSELSAQPLVGSHGLLALPPQSRHLRLHLSQLAFKLKITAVGAEAASNGMKTGMEGIGDGSRGLER</sequence>
<protein>
    <submittedName>
        <fullName evidence="1">Uncharacterized protein</fullName>
    </submittedName>
</protein>
<reference evidence="1" key="1">
    <citation type="journal article" date="2021" name="Proc. Natl. Acad. Sci. U.S.A.">
        <title>Three genomes in the algal genus Volvox reveal the fate of a haploid sex-determining region after a transition to homothallism.</title>
        <authorList>
            <person name="Yamamoto K."/>
            <person name="Hamaji T."/>
            <person name="Kawai-Toyooka H."/>
            <person name="Matsuzaki R."/>
            <person name="Takahashi F."/>
            <person name="Nishimura Y."/>
            <person name="Kawachi M."/>
            <person name="Noguchi H."/>
            <person name="Minakuchi Y."/>
            <person name="Umen J.G."/>
            <person name="Toyoda A."/>
            <person name="Nozaki H."/>
        </authorList>
    </citation>
    <scope>NUCLEOTIDE SEQUENCE</scope>
    <source>
        <strain evidence="1">NIES-3780</strain>
    </source>
</reference>